<evidence type="ECO:0000313" key="2">
    <source>
        <dbReference type="Proteomes" id="UP001306119"/>
    </source>
</evidence>
<comment type="caution">
    <text evidence="1">The sequence shown here is derived from an EMBL/GenBank/DDBJ whole genome shotgun (WGS) entry which is preliminary data.</text>
</comment>
<proteinExistence type="predicted"/>
<organism evidence="1 2">
    <name type="scientific">Photobacterium toruni</name>
    <dbReference type="NCBI Taxonomy" id="1935446"/>
    <lineage>
        <taxon>Bacteria</taxon>
        <taxon>Pseudomonadati</taxon>
        <taxon>Pseudomonadota</taxon>
        <taxon>Gammaproteobacteria</taxon>
        <taxon>Vibrionales</taxon>
        <taxon>Vibrionaceae</taxon>
        <taxon>Photobacterium</taxon>
    </lineage>
</organism>
<gene>
    <name evidence="1" type="ORF">VXS06_14375</name>
</gene>
<accession>A0ABU6L9H0</accession>
<dbReference type="EMBL" id="JAYXUG010000013">
    <property type="protein sequence ID" value="MEC6832949.1"/>
    <property type="molecule type" value="Genomic_DNA"/>
</dbReference>
<name>A0ABU6L9H0_9GAMM</name>
<evidence type="ECO:0000313" key="1">
    <source>
        <dbReference type="EMBL" id="MEC6832949.1"/>
    </source>
</evidence>
<dbReference type="Proteomes" id="UP001306119">
    <property type="component" value="Unassembled WGS sequence"/>
</dbReference>
<sequence>MPVQDDSRLIESVNELTKQSSAILKQYQSTADNFGKAVDDAKAELSKGIGVVNDTVQVGIQRCKDSSDGSVARSEKAVADVDKCIADHNAELDEKVAASATSAAHSEEEAGKSKQFADELANVLDGFNTKCNVLPLGQEPSVSYDRANKCFVFNIAKGTQLEGALFHPVINKEAWLGFTKYLNKYKVTNLKGKIKFSRGSNAWLLGKTYVANVPRWFKDDNGELVLLIEKQSTNELPNGNVVNSKNAVYFPYYSGVDKAKKFSFSALVGSKVNLSSDCKVSFGMMSNPTNVMSYTEKPNAIFETDVNPRSCSLVYLDYVHYCAPYNAGRYNNVFGFIHGDKNITSDMFNGYFQVEGNNETLTSFIYTDKTAVTRSADIAIVNNDLIATSSDGSVGVLVSSGDAGFRLPVGLYYGLTEDDIESVVG</sequence>
<dbReference type="RefSeq" id="WP_327775250.1">
    <property type="nucleotide sequence ID" value="NZ_JAYXUG010000013.1"/>
</dbReference>
<protein>
    <submittedName>
        <fullName evidence="1">Uncharacterized protein</fullName>
    </submittedName>
</protein>
<keyword evidence="2" id="KW-1185">Reference proteome</keyword>
<reference evidence="1 2" key="1">
    <citation type="submission" date="2024-01" db="EMBL/GenBank/DDBJ databases">
        <title>Active colonisers of the gastrointestinal tract of Atlantic salmon farmed in a warm water region.</title>
        <authorList>
            <person name="Bowman J.P."/>
        </authorList>
    </citation>
    <scope>NUCLEOTIDE SEQUENCE [LARGE SCALE GENOMIC DNA]</scope>
    <source>
        <strain evidence="1 2">S3MW1</strain>
    </source>
</reference>